<dbReference type="AlphaFoldDB" id="A0A0J9VIX3"/>
<organism evidence="2 3">
    <name type="scientific">Fusarium oxysporum f. sp. lycopersici (strain 4287 / CBS 123668 / FGSC 9935 / NRRL 34936)</name>
    <name type="common">Fusarium vascular wilt of tomato</name>
    <dbReference type="NCBI Taxonomy" id="426428"/>
    <lineage>
        <taxon>Eukaryota</taxon>
        <taxon>Fungi</taxon>
        <taxon>Dikarya</taxon>
        <taxon>Ascomycota</taxon>
        <taxon>Pezizomycotina</taxon>
        <taxon>Sordariomycetes</taxon>
        <taxon>Hypocreomycetidae</taxon>
        <taxon>Hypocreales</taxon>
        <taxon>Nectriaceae</taxon>
        <taxon>Fusarium</taxon>
        <taxon>Fusarium oxysporum species complex</taxon>
    </lineage>
</organism>
<gene>
    <name evidence="2" type="ORF">FOXG_10851</name>
</gene>
<dbReference type="Pfam" id="PF12874">
    <property type="entry name" value="zf-met"/>
    <property type="match status" value="1"/>
</dbReference>
<dbReference type="Gene3D" id="3.40.50.1820">
    <property type="entry name" value="alpha/beta hydrolase"/>
    <property type="match status" value="1"/>
</dbReference>
<dbReference type="InterPro" id="IPR013087">
    <property type="entry name" value="Znf_C2H2_type"/>
</dbReference>
<reference evidence="2" key="2">
    <citation type="journal article" date="2010" name="Nature">
        <title>Comparative genomics reveals mobile pathogenicity chromosomes in Fusarium.</title>
        <authorList>
            <person name="Ma L.J."/>
            <person name="van der Does H.C."/>
            <person name="Borkovich K.A."/>
            <person name="Coleman J.J."/>
            <person name="Daboussi M.J."/>
            <person name="Di Pietro A."/>
            <person name="Dufresne M."/>
            <person name="Freitag M."/>
            <person name="Grabherr M."/>
            <person name="Henrissat B."/>
            <person name="Houterman P.M."/>
            <person name="Kang S."/>
            <person name="Shim W.B."/>
            <person name="Woloshuk C."/>
            <person name="Xie X."/>
            <person name="Xu J.R."/>
            <person name="Antoniw J."/>
            <person name="Baker S.E."/>
            <person name="Bluhm B.H."/>
            <person name="Breakspear A."/>
            <person name="Brown D.W."/>
            <person name="Butchko R.A."/>
            <person name="Chapman S."/>
            <person name="Coulson R."/>
            <person name="Coutinho P.M."/>
            <person name="Danchin E.G."/>
            <person name="Diener A."/>
            <person name="Gale L.R."/>
            <person name="Gardiner D.M."/>
            <person name="Goff S."/>
            <person name="Hammond-Kosack K.E."/>
            <person name="Hilburn K."/>
            <person name="Hua-Van A."/>
            <person name="Jonkers W."/>
            <person name="Kazan K."/>
            <person name="Kodira C.D."/>
            <person name="Koehrsen M."/>
            <person name="Kumar L."/>
            <person name="Lee Y.H."/>
            <person name="Li L."/>
            <person name="Manners J.M."/>
            <person name="Miranda-Saavedra D."/>
            <person name="Mukherjee M."/>
            <person name="Park G."/>
            <person name="Park J."/>
            <person name="Park S.Y."/>
            <person name="Proctor R.H."/>
            <person name="Regev A."/>
            <person name="Ruiz-Roldan M.C."/>
            <person name="Sain D."/>
            <person name="Sakthikumar S."/>
            <person name="Sykes S."/>
            <person name="Schwartz D.C."/>
            <person name="Turgeon B.G."/>
            <person name="Wapinski I."/>
            <person name="Yoder O."/>
            <person name="Young S."/>
            <person name="Zeng Q."/>
            <person name="Zhou S."/>
            <person name="Galagan J."/>
            <person name="Cuomo C.A."/>
            <person name="Kistler H.C."/>
            <person name="Rep M."/>
        </authorList>
    </citation>
    <scope>NUCLEOTIDE SEQUENCE [LARGE SCALE GENOMIC DNA]</scope>
    <source>
        <strain evidence="2">4287</strain>
    </source>
</reference>
<dbReference type="InterPro" id="IPR035994">
    <property type="entry name" value="Nucleoside_phosphorylase_sf"/>
</dbReference>
<protein>
    <recommendedName>
        <fullName evidence="1">C2H2-type domain-containing protein</fullName>
    </recommendedName>
</protein>
<reference evidence="2" key="1">
    <citation type="submission" date="2007-04" db="EMBL/GenBank/DDBJ databases">
        <authorList>
            <consortium name="The Broad Institute Genome Sequencing Platform"/>
            <person name="Birren B."/>
            <person name="Lander E."/>
            <person name="Galagan J."/>
            <person name="Nusbaum C."/>
            <person name="Devon K."/>
            <person name="Ma L.-J."/>
            <person name="Jaffe D."/>
            <person name="Butler J."/>
            <person name="Alvarez P."/>
            <person name="Gnerre S."/>
            <person name="Grabherr M."/>
            <person name="Kleber M."/>
            <person name="Mauceli E."/>
            <person name="Brockman W."/>
            <person name="MacCallum I.A."/>
            <person name="Young S."/>
            <person name="LaButti K."/>
            <person name="DeCaprio D."/>
            <person name="Crawford M."/>
            <person name="Koehrsen M."/>
            <person name="Engels R."/>
            <person name="Montgomery P."/>
            <person name="Pearson M."/>
            <person name="Howarth C."/>
            <person name="Larson L."/>
            <person name="White J."/>
            <person name="O'Leary S."/>
            <person name="Kodira C."/>
            <person name="Zeng Q."/>
            <person name="Yandava C."/>
            <person name="Alvarado L."/>
            <person name="Kistler C."/>
            <person name="Shim W.-B."/>
            <person name="Kang S."/>
            <person name="Woloshuk C."/>
        </authorList>
    </citation>
    <scope>NUCLEOTIDE SEQUENCE</scope>
    <source>
        <strain evidence="2">4287</strain>
    </source>
</reference>
<dbReference type="Gene3D" id="3.40.50.1580">
    <property type="entry name" value="Nucleoside phosphorylase domain"/>
    <property type="match status" value="1"/>
</dbReference>
<dbReference type="InterPro" id="IPR036236">
    <property type="entry name" value="Znf_C2H2_sf"/>
</dbReference>
<accession>A0A0J9VIX3</accession>
<name>A0A0J9VIX3_FUSO4</name>
<dbReference type="RefSeq" id="XP_018248761.1">
    <property type="nucleotide sequence ID" value="XM_018390324.1"/>
</dbReference>
<dbReference type="Proteomes" id="UP000009097">
    <property type="component" value="Unassembled WGS sequence"/>
</dbReference>
<dbReference type="InterPro" id="IPR029058">
    <property type="entry name" value="AB_hydrolase_fold"/>
</dbReference>
<dbReference type="VEuPathDB" id="FungiDB:FOXG_10851"/>
<dbReference type="OrthoDB" id="1577640at2759"/>
<evidence type="ECO:0000313" key="3">
    <source>
        <dbReference type="Proteomes" id="UP000009097"/>
    </source>
</evidence>
<dbReference type="InterPro" id="IPR053137">
    <property type="entry name" value="NLR-like"/>
</dbReference>
<dbReference type="KEGG" id="fox:FOXG_10851"/>
<evidence type="ECO:0000259" key="1">
    <source>
        <dbReference type="PROSITE" id="PS00028"/>
    </source>
</evidence>
<dbReference type="SUPFAM" id="SSF57667">
    <property type="entry name" value="beta-beta-alpha zinc fingers"/>
    <property type="match status" value="1"/>
</dbReference>
<sequence>MTQVGHSIPKILCQTCAAKFHTQEAAKQHMADRNHYKTYCKACNQKFPTENELKMHFISKAHRRTQESSTSSVENPVRVQSYTEGLERSRAMTASLSFKQTGLGAAAKEESPKPIDYTVGWICALPKEMAAAKGMLDIVYQRPSQHKLDKNNYVVGRIAHLKIVVGCLPSGIKGTTSAAVVAGHMVQTFQAIEYFLLVGVGGGIPSINSDVRLGDVVISQKVIQYDFGKAVPGGDFITTGHLNNPPAVLLNTASQLESQEAAGPSGLVSSILGHLAHMEARHPDSEYNWSYPGAENDQLFNNDYDHEGSCFSCADCDPLRLELRKPRANNWPKFHYGTIASANRILRDGTARERLRKDTKALCVEMEAAGLMNNYPCLVIRGICDYADSHKNKDWQLYAAGIAAAYAKELLSMIPSTYTVTNACAASKTPTLPIVDLGYAGNQGTKAPFAQAIIESSALFPTVAPPKSAYSGFLEALKLTNLAETCKASSEAVIAANALQIGTAPAATYTHGTVHDCRLSPDNPYALFKAGQSNKSVKVLAADNSFKGEFFFDADHSSNEDFFS</sequence>
<dbReference type="InterPro" id="IPR000845">
    <property type="entry name" value="Nucleoside_phosphorylase_d"/>
</dbReference>
<dbReference type="PANTHER" id="PTHR46082">
    <property type="entry name" value="ATP/GTP-BINDING PROTEIN-RELATED"/>
    <property type="match status" value="1"/>
</dbReference>
<dbReference type="PANTHER" id="PTHR46082:SF11">
    <property type="entry name" value="AAA+ ATPASE DOMAIN-CONTAINING PROTEIN-RELATED"/>
    <property type="match status" value="1"/>
</dbReference>
<dbReference type="GO" id="GO:0009116">
    <property type="term" value="P:nucleoside metabolic process"/>
    <property type="evidence" value="ECO:0007669"/>
    <property type="project" value="InterPro"/>
</dbReference>
<proteinExistence type="predicted"/>
<dbReference type="GeneID" id="28952293"/>
<dbReference type="SUPFAM" id="SSF53167">
    <property type="entry name" value="Purine and uridine phosphorylases"/>
    <property type="match status" value="1"/>
</dbReference>
<dbReference type="EMBL" id="DS231709">
    <property type="protein sequence ID" value="KNB10716.1"/>
    <property type="molecule type" value="Genomic_DNA"/>
</dbReference>
<dbReference type="CDD" id="cd09008">
    <property type="entry name" value="MTAN"/>
    <property type="match status" value="1"/>
</dbReference>
<dbReference type="GO" id="GO:0003824">
    <property type="term" value="F:catalytic activity"/>
    <property type="evidence" value="ECO:0007669"/>
    <property type="project" value="InterPro"/>
</dbReference>
<dbReference type="PROSITE" id="PS00028">
    <property type="entry name" value="ZINC_FINGER_C2H2_1"/>
    <property type="match status" value="1"/>
</dbReference>
<feature type="domain" description="C2H2-type" evidence="1">
    <location>
        <begin position="40"/>
        <end position="62"/>
    </location>
</feature>
<dbReference type="SMART" id="SM00355">
    <property type="entry name" value="ZnF_C2H2"/>
    <property type="match status" value="2"/>
</dbReference>
<dbReference type="Pfam" id="PF01048">
    <property type="entry name" value="PNP_UDP_1"/>
    <property type="match status" value="1"/>
</dbReference>
<evidence type="ECO:0000313" key="2">
    <source>
        <dbReference type="EMBL" id="KNB10716.1"/>
    </source>
</evidence>
<dbReference type="Gene3D" id="3.30.160.60">
    <property type="entry name" value="Classic Zinc Finger"/>
    <property type="match status" value="1"/>
</dbReference>